<keyword evidence="5 6" id="KW-0472">Membrane</keyword>
<keyword evidence="2" id="KW-1003">Cell membrane</keyword>
<feature type="transmembrane region" description="Helical" evidence="6">
    <location>
        <begin position="41"/>
        <end position="58"/>
    </location>
</feature>
<feature type="domain" description="Major facilitator superfamily (MFS) profile" evidence="7">
    <location>
        <begin position="1"/>
        <end position="367"/>
    </location>
</feature>
<feature type="transmembrane region" description="Helical" evidence="6">
    <location>
        <begin position="152"/>
        <end position="172"/>
    </location>
</feature>
<feature type="transmembrane region" description="Helical" evidence="6">
    <location>
        <begin position="98"/>
        <end position="118"/>
    </location>
</feature>
<dbReference type="InterPro" id="IPR020846">
    <property type="entry name" value="MFS_dom"/>
</dbReference>
<reference evidence="8 9" key="1">
    <citation type="submission" date="2018-10" db="EMBL/GenBank/DDBJ databases">
        <authorList>
            <person name="Peiro R."/>
            <person name="Begona"/>
            <person name="Cbmso G."/>
            <person name="Lopez M."/>
            <person name="Gonzalez S."/>
            <person name="Sacristan E."/>
            <person name="Castillo E."/>
        </authorList>
    </citation>
    <scope>NUCLEOTIDE SEQUENCE [LARGE SCALE GENOMIC DNA]</scope>
    <source>
        <strain evidence="8">TTHNAR1</strain>
        <plasmid evidence="9">4</plasmid>
    </source>
</reference>
<evidence type="ECO:0000256" key="4">
    <source>
        <dbReference type="ARBA" id="ARBA00022989"/>
    </source>
</evidence>
<keyword evidence="8" id="KW-0614">Plasmid</keyword>
<feature type="transmembrane region" description="Helical" evidence="6">
    <location>
        <begin position="285"/>
        <end position="308"/>
    </location>
</feature>
<feature type="transmembrane region" description="Helical" evidence="6">
    <location>
        <begin position="233"/>
        <end position="255"/>
    </location>
</feature>
<dbReference type="Pfam" id="PF07690">
    <property type="entry name" value="MFS_1"/>
    <property type="match status" value="1"/>
</dbReference>
<dbReference type="EMBL" id="LR027520">
    <property type="protein sequence ID" value="VCU54708.1"/>
    <property type="molecule type" value="Genomic_DNA"/>
</dbReference>
<organism evidence="8 9">
    <name type="scientific">Thermus thermophilus</name>
    <dbReference type="NCBI Taxonomy" id="274"/>
    <lineage>
        <taxon>Bacteria</taxon>
        <taxon>Thermotogati</taxon>
        <taxon>Deinococcota</taxon>
        <taxon>Deinococci</taxon>
        <taxon>Thermales</taxon>
        <taxon>Thermaceae</taxon>
        <taxon>Thermus</taxon>
    </lineage>
</organism>
<accession>A0A3P4AWA9</accession>
<evidence type="ECO:0000256" key="1">
    <source>
        <dbReference type="ARBA" id="ARBA00004651"/>
    </source>
</evidence>
<dbReference type="PROSITE" id="PS50850">
    <property type="entry name" value="MFS"/>
    <property type="match status" value="1"/>
</dbReference>
<comment type="subcellular location">
    <subcellularLocation>
        <location evidence="1">Cell membrane</location>
        <topology evidence="1">Multi-pass membrane protein</topology>
    </subcellularLocation>
</comment>
<dbReference type="InterPro" id="IPR011701">
    <property type="entry name" value="MFS"/>
</dbReference>
<protein>
    <submittedName>
        <fullName evidence="8">Probable sulfoacetate transporter SauU</fullName>
    </submittedName>
</protein>
<keyword evidence="4 6" id="KW-1133">Transmembrane helix</keyword>
<geneLocation type="plasmid" evidence="8 9">
    <name>4</name>
</geneLocation>
<evidence type="ECO:0000256" key="5">
    <source>
        <dbReference type="ARBA" id="ARBA00023136"/>
    </source>
</evidence>
<gene>
    <name evidence="8" type="primary">sauU_2</name>
    <name evidence="8" type="ORF">TTHNP4_00116</name>
</gene>
<evidence type="ECO:0000256" key="2">
    <source>
        <dbReference type="ARBA" id="ARBA00022475"/>
    </source>
</evidence>
<evidence type="ECO:0000256" key="3">
    <source>
        <dbReference type="ARBA" id="ARBA00022692"/>
    </source>
</evidence>
<dbReference type="RefSeq" id="WP_124105624.1">
    <property type="nucleotide sequence ID" value="NZ_LR027520.1"/>
</dbReference>
<feature type="transmembrane region" description="Helical" evidence="6">
    <location>
        <begin position="125"/>
        <end position="146"/>
    </location>
</feature>
<feature type="transmembrane region" description="Helical" evidence="6">
    <location>
        <begin position="262"/>
        <end position="279"/>
    </location>
</feature>
<dbReference type="InterPro" id="IPR050189">
    <property type="entry name" value="MFS_Efflux_Transporters"/>
</dbReference>
<dbReference type="PANTHER" id="PTHR43124:SF3">
    <property type="entry name" value="CHLORAMPHENICOL EFFLUX PUMP RV0191"/>
    <property type="match status" value="1"/>
</dbReference>
<dbReference type="Gene3D" id="1.20.1250.20">
    <property type="entry name" value="MFS general substrate transporter like domains"/>
    <property type="match status" value="2"/>
</dbReference>
<dbReference type="PANTHER" id="PTHR43124">
    <property type="entry name" value="PURINE EFFLUX PUMP PBUE"/>
    <property type="match status" value="1"/>
</dbReference>
<evidence type="ECO:0000259" key="7">
    <source>
        <dbReference type="PROSITE" id="PS50850"/>
    </source>
</evidence>
<feature type="transmembrane region" description="Helical" evidence="6">
    <location>
        <begin position="70"/>
        <end position="92"/>
    </location>
</feature>
<sequence length="367" mass="36723">MLRLLPFALGYAYSYLLRSAGAPLAAPMAQDLGLSPGSLGAINALFFLAFALAQVPLGHVLERWGPSRTLAALLALAVLGCGLVAAAPSLILLALGRAAMGVGVALALVGALRAYQLLAPGRLGFLSGLTVALGGLGGLLATWPLVRLGEVWGWRGAYGALGVLALGLALWVARASVGGKPGPGERGQEGRAVLGVGPLALVSAVYVGAFFALQTFWVGAYAYARGFSGDQVGGLLALLNLASVLGAFASGSLAAALGTRRALALGMGVFAAGLLAWGGGAGLGLAYLLVGFGGGFNGLVLAHTATLFPEASSRAMAWVNLAGVVGIFALQAGMGPLVEGLGYGGSLLALFLLQAGAIALLLLWRPR</sequence>
<name>A0A3P4AWA9_THETH</name>
<dbReference type="SUPFAM" id="SSF103473">
    <property type="entry name" value="MFS general substrate transporter"/>
    <property type="match status" value="1"/>
</dbReference>
<dbReference type="InterPro" id="IPR036259">
    <property type="entry name" value="MFS_trans_sf"/>
</dbReference>
<dbReference type="GO" id="GO:0022857">
    <property type="term" value="F:transmembrane transporter activity"/>
    <property type="evidence" value="ECO:0007669"/>
    <property type="project" value="InterPro"/>
</dbReference>
<dbReference type="Proteomes" id="UP000279841">
    <property type="component" value="Plasmid 4"/>
</dbReference>
<evidence type="ECO:0000313" key="8">
    <source>
        <dbReference type="EMBL" id="VCU54708.1"/>
    </source>
</evidence>
<dbReference type="AlphaFoldDB" id="A0A3P4AWA9"/>
<feature type="transmembrane region" description="Helical" evidence="6">
    <location>
        <begin position="192"/>
        <end position="213"/>
    </location>
</feature>
<evidence type="ECO:0000313" key="9">
    <source>
        <dbReference type="Proteomes" id="UP000279841"/>
    </source>
</evidence>
<feature type="transmembrane region" description="Helical" evidence="6">
    <location>
        <begin position="340"/>
        <end position="364"/>
    </location>
</feature>
<feature type="transmembrane region" description="Helical" evidence="6">
    <location>
        <begin position="315"/>
        <end position="334"/>
    </location>
</feature>
<evidence type="ECO:0000256" key="6">
    <source>
        <dbReference type="SAM" id="Phobius"/>
    </source>
</evidence>
<proteinExistence type="predicted"/>
<keyword evidence="3 6" id="KW-0812">Transmembrane</keyword>
<dbReference type="GO" id="GO:0005886">
    <property type="term" value="C:plasma membrane"/>
    <property type="evidence" value="ECO:0007669"/>
    <property type="project" value="UniProtKB-SubCell"/>
</dbReference>